<dbReference type="KEGG" id="phr:C6569_12360"/>
<name>A0A2S0NCM9_9HYPH</name>
<gene>
    <name evidence="2" type="ORF">C6569_12360</name>
</gene>
<evidence type="ECO:0000256" key="1">
    <source>
        <dbReference type="SAM" id="Phobius"/>
    </source>
</evidence>
<sequence length="437" mass="48199">MASSPPAEPTRLDRDDGPLSARDLEKQAALRRAKVVATALLALSITVMIGAKLLEHRHPAFGFVAAFAEAATIGGLADWYAVVALFKHPMGLPIPHTAIIQKNQDRIADSLGKFVETNFLAPGPVGAKLREVDFAALIAAWLADPAKSASLSRFAVNLLPKAVAGMDQSRMKEFLAERLTDQVNALKLGPLAAQLLGAVTADRRHQRLLDELIGAIERILNDPATIEGIRDKIRKELPTLFNLFKADAYLLSRILKSTSTFLDEVRDDPDHALRQEFDRFVQGFITSLRDSPDYAERAEKLKHDVLGRQELRDVAQELWRNIIAFVERDVASPHSRIEAQMTAILTEIGAKLAADPRMKAEMNEGFVVALSTLVEQQKSGASRFIADQVKSWNLRQLIRLIELNIGRDLQYIRLNGTLIGGLAGLVLHTIEVLLRAS</sequence>
<protein>
    <submittedName>
        <fullName evidence="2">DUF445 domain-containing protein</fullName>
    </submittedName>
</protein>
<dbReference type="RefSeq" id="WP_106749137.1">
    <property type="nucleotide sequence ID" value="NZ_CP027668.1"/>
</dbReference>
<dbReference type="AlphaFoldDB" id="A0A2S0NCM9"/>
<keyword evidence="1" id="KW-0472">Membrane</keyword>
<accession>A0A2S0NCM9</accession>
<keyword evidence="3" id="KW-1185">Reference proteome</keyword>
<dbReference type="InterPro" id="IPR007383">
    <property type="entry name" value="DUF445"/>
</dbReference>
<dbReference type="OrthoDB" id="9769590at2"/>
<dbReference type="PANTHER" id="PTHR38442">
    <property type="entry name" value="INNER MEMBRANE PROTEIN-RELATED"/>
    <property type="match status" value="1"/>
</dbReference>
<dbReference type="EMBL" id="CP027668">
    <property type="protein sequence ID" value="AVO45796.1"/>
    <property type="molecule type" value="Genomic_DNA"/>
</dbReference>
<keyword evidence="1" id="KW-0812">Transmembrane</keyword>
<reference evidence="2 3" key="1">
    <citation type="submission" date="2018-03" db="EMBL/GenBank/DDBJ databases">
        <title>Genome sequencing of Phreatobacter sp.</title>
        <authorList>
            <person name="Kim S.-J."/>
            <person name="Heo J."/>
            <person name="Kwon S.-W."/>
        </authorList>
    </citation>
    <scope>NUCLEOTIDE SEQUENCE [LARGE SCALE GENOMIC DNA]</scope>
    <source>
        <strain evidence="2 3">S-12</strain>
    </source>
</reference>
<feature type="transmembrane region" description="Helical" evidence="1">
    <location>
        <begin position="35"/>
        <end position="54"/>
    </location>
</feature>
<proteinExistence type="predicted"/>
<keyword evidence="1" id="KW-1133">Transmembrane helix</keyword>
<evidence type="ECO:0000313" key="3">
    <source>
        <dbReference type="Proteomes" id="UP000237889"/>
    </source>
</evidence>
<dbReference type="PANTHER" id="PTHR38442:SF1">
    <property type="entry name" value="INNER MEMBRANE PROTEIN"/>
    <property type="match status" value="1"/>
</dbReference>
<dbReference type="GO" id="GO:0005886">
    <property type="term" value="C:plasma membrane"/>
    <property type="evidence" value="ECO:0007669"/>
    <property type="project" value="TreeGrafter"/>
</dbReference>
<dbReference type="Pfam" id="PF04286">
    <property type="entry name" value="DUF445"/>
    <property type="match status" value="1"/>
</dbReference>
<organism evidence="2 3">
    <name type="scientific">Phreatobacter cathodiphilus</name>
    <dbReference type="NCBI Taxonomy" id="1868589"/>
    <lineage>
        <taxon>Bacteria</taxon>
        <taxon>Pseudomonadati</taxon>
        <taxon>Pseudomonadota</taxon>
        <taxon>Alphaproteobacteria</taxon>
        <taxon>Hyphomicrobiales</taxon>
        <taxon>Phreatobacteraceae</taxon>
        <taxon>Phreatobacter</taxon>
    </lineage>
</organism>
<feature type="transmembrane region" description="Helical" evidence="1">
    <location>
        <begin position="60"/>
        <end position="86"/>
    </location>
</feature>
<evidence type="ECO:0000313" key="2">
    <source>
        <dbReference type="EMBL" id="AVO45796.1"/>
    </source>
</evidence>
<dbReference type="Proteomes" id="UP000237889">
    <property type="component" value="Chromosome"/>
</dbReference>